<sequence length="360" mass="41433">MDRDEEGVDDSELCVKLYNDGLVYHVRDIPDPHVELHQLQVEEIWQREDASGSHLLGRGGFGSVYKETCIRDIRGGKLGRFRAVKVIERGDQVTKAYYREELKALAKFSAPRYRSWFVECFGWYEAMDRVFINMEHIEHRDLQRYLDRQFSERETNRIAFQVAKGLGFMHQNNFIHRDLKPANLLVVEKPPEKEWWVKISDFGISKRSTDGRLAYSTVNIGTQEYMAPEVRLFRPRHRGDKASYTVAADMWSLGAICVRLITANPAFDPFDVRGLLEYFDHGARFDPEDALAGDGTTQEGRDFVRAIMDRNPKLRPLAHEAIEHAWMAPSWRRSPGVPNSEPVVPLAKLNNPSSPELADV</sequence>
<dbReference type="SMART" id="SM00220">
    <property type="entry name" value="S_TKc"/>
    <property type="match status" value="1"/>
</dbReference>
<comment type="caution">
    <text evidence="7">The sequence shown here is derived from an EMBL/GenBank/DDBJ whole genome shotgun (WGS) entry which is preliminary data.</text>
</comment>
<feature type="non-terminal residue" evidence="7">
    <location>
        <position position="360"/>
    </location>
</feature>
<dbReference type="PROSITE" id="PS00108">
    <property type="entry name" value="PROTEIN_KINASE_ST"/>
    <property type="match status" value="1"/>
</dbReference>
<protein>
    <submittedName>
        <fullName evidence="7">Kinase-like domain-containing protein</fullName>
    </submittedName>
</protein>
<dbReference type="InterPro" id="IPR050339">
    <property type="entry name" value="CC_SR_Kinase"/>
</dbReference>
<evidence type="ECO:0000256" key="5">
    <source>
        <dbReference type="ARBA" id="ARBA00037982"/>
    </source>
</evidence>
<gene>
    <name evidence="7" type="ORF">C8A01DRAFT_42000</name>
</gene>
<accession>A0AAN6P4K0</accession>
<dbReference type="SUPFAM" id="SSF56112">
    <property type="entry name" value="Protein kinase-like (PK-like)"/>
    <property type="match status" value="1"/>
</dbReference>
<evidence type="ECO:0000256" key="3">
    <source>
        <dbReference type="ARBA" id="ARBA00022777"/>
    </source>
</evidence>
<dbReference type="GO" id="GO:0005737">
    <property type="term" value="C:cytoplasm"/>
    <property type="evidence" value="ECO:0007669"/>
    <property type="project" value="TreeGrafter"/>
</dbReference>
<proteinExistence type="inferred from homology"/>
<dbReference type="InterPro" id="IPR011009">
    <property type="entry name" value="Kinase-like_dom_sf"/>
</dbReference>
<dbReference type="InterPro" id="IPR000719">
    <property type="entry name" value="Prot_kinase_dom"/>
</dbReference>
<reference evidence="8" key="1">
    <citation type="journal article" date="2023" name="Mol. Phylogenet. Evol.">
        <title>Genome-scale phylogeny and comparative genomics of the fungal order Sordariales.</title>
        <authorList>
            <person name="Hensen N."/>
            <person name="Bonometti L."/>
            <person name="Westerberg I."/>
            <person name="Brannstrom I.O."/>
            <person name="Guillou S."/>
            <person name="Cros-Aarteil S."/>
            <person name="Calhoun S."/>
            <person name="Haridas S."/>
            <person name="Kuo A."/>
            <person name="Mondo S."/>
            <person name="Pangilinan J."/>
            <person name="Riley R."/>
            <person name="LaButti K."/>
            <person name="Andreopoulos B."/>
            <person name="Lipzen A."/>
            <person name="Chen C."/>
            <person name="Yan M."/>
            <person name="Daum C."/>
            <person name="Ng V."/>
            <person name="Clum A."/>
            <person name="Steindorff A."/>
            <person name="Ohm R.A."/>
            <person name="Martin F."/>
            <person name="Silar P."/>
            <person name="Natvig D.O."/>
            <person name="Lalanne C."/>
            <person name="Gautier V."/>
            <person name="Ament-Velasquez S.L."/>
            <person name="Kruys A."/>
            <person name="Hutchinson M.I."/>
            <person name="Powell A.J."/>
            <person name="Barry K."/>
            <person name="Miller A.N."/>
            <person name="Grigoriev I.V."/>
            <person name="Debuchy R."/>
            <person name="Gladieux P."/>
            <person name="Hiltunen Thoren M."/>
            <person name="Johannesson H."/>
        </authorList>
    </citation>
    <scope>NUCLEOTIDE SEQUENCE [LARGE SCALE GENOMIC DNA]</scope>
    <source>
        <strain evidence="8">CBS 284.82</strain>
    </source>
</reference>
<dbReference type="InterPro" id="IPR008271">
    <property type="entry name" value="Ser/Thr_kinase_AS"/>
</dbReference>
<dbReference type="Pfam" id="PF00069">
    <property type="entry name" value="Pkinase"/>
    <property type="match status" value="1"/>
</dbReference>
<keyword evidence="4" id="KW-0067">ATP-binding</keyword>
<keyword evidence="8" id="KW-1185">Reference proteome</keyword>
<keyword evidence="1" id="KW-0808">Transferase</keyword>
<name>A0AAN6P4K0_9PEZI</name>
<dbReference type="GO" id="GO:0005634">
    <property type="term" value="C:nucleus"/>
    <property type="evidence" value="ECO:0007669"/>
    <property type="project" value="TreeGrafter"/>
</dbReference>
<evidence type="ECO:0000313" key="8">
    <source>
        <dbReference type="Proteomes" id="UP001303115"/>
    </source>
</evidence>
<dbReference type="PANTHER" id="PTHR11042">
    <property type="entry name" value="EUKARYOTIC TRANSLATION INITIATION FACTOR 2-ALPHA KINASE EIF2-ALPHA KINASE -RELATED"/>
    <property type="match status" value="1"/>
</dbReference>
<keyword evidence="3 7" id="KW-0418">Kinase</keyword>
<organism evidence="7 8">
    <name type="scientific">Parachaetomium inaequale</name>
    <dbReference type="NCBI Taxonomy" id="2588326"/>
    <lineage>
        <taxon>Eukaryota</taxon>
        <taxon>Fungi</taxon>
        <taxon>Dikarya</taxon>
        <taxon>Ascomycota</taxon>
        <taxon>Pezizomycotina</taxon>
        <taxon>Sordariomycetes</taxon>
        <taxon>Sordariomycetidae</taxon>
        <taxon>Sordariales</taxon>
        <taxon>Chaetomiaceae</taxon>
        <taxon>Parachaetomium</taxon>
    </lineage>
</organism>
<dbReference type="PROSITE" id="PS50011">
    <property type="entry name" value="PROTEIN_KINASE_DOM"/>
    <property type="match status" value="1"/>
</dbReference>
<evidence type="ECO:0000259" key="6">
    <source>
        <dbReference type="PROSITE" id="PS50011"/>
    </source>
</evidence>
<feature type="domain" description="Protein kinase" evidence="6">
    <location>
        <begin position="50"/>
        <end position="327"/>
    </location>
</feature>
<dbReference type="Gene3D" id="1.10.510.10">
    <property type="entry name" value="Transferase(Phosphotransferase) domain 1"/>
    <property type="match status" value="1"/>
</dbReference>
<evidence type="ECO:0000256" key="1">
    <source>
        <dbReference type="ARBA" id="ARBA00022679"/>
    </source>
</evidence>
<evidence type="ECO:0000256" key="2">
    <source>
        <dbReference type="ARBA" id="ARBA00022741"/>
    </source>
</evidence>
<keyword evidence="2" id="KW-0547">Nucleotide-binding</keyword>
<dbReference type="GO" id="GO:0005524">
    <property type="term" value="F:ATP binding"/>
    <property type="evidence" value="ECO:0007669"/>
    <property type="project" value="UniProtKB-KW"/>
</dbReference>
<comment type="similarity">
    <text evidence="5">Belongs to the protein kinase superfamily. Ser/Thr protein kinase family. GCN2 subfamily.</text>
</comment>
<evidence type="ECO:0000256" key="4">
    <source>
        <dbReference type="ARBA" id="ARBA00022840"/>
    </source>
</evidence>
<dbReference type="Proteomes" id="UP001303115">
    <property type="component" value="Unassembled WGS sequence"/>
</dbReference>
<dbReference type="AlphaFoldDB" id="A0AAN6P4K0"/>
<evidence type="ECO:0000313" key="7">
    <source>
        <dbReference type="EMBL" id="KAK4031554.1"/>
    </source>
</evidence>
<dbReference type="EMBL" id="MU854765">
    <property type="protein sequence ID" value="KAK4031554.1"/>
    <property type="molecule type" value="Genomic_DNA"/>
</dbReference>
<dbReference type="GO" id="GO:0004672">
    <property type="term" value="F:protein kinase activity"/>
    <property type="evidence" value="ECO:0007669"/>
    <property type="project" value="InterPro"/>
</dbReference>